<evidence type="ECO:0000313" key="2">
    <source>
        <dbReference type="Proteomes" id="UP000789366"/>
    </source>
</evidence>
<keyword evidence="2" id="KW-1185">Reference proteome</keyword>
<evidence type="ECO:0000313" key="1">
    <source>
        <dbReference type="EMBL" id="CAG8671874.1"/>
    </source>
</evidence>
<dbReference type="Proteomes" id="UP000789366">
    <property type="component" value="Unassembled WGS sequence"/>
</dbReference>
<proteinExistence type="predicted"/>
<comment type="caution">
    <text evidence="1">The sequence shown here is derived from an EMBL/GenBank/DDBJ whole genome shotgun (WGS) entry which is preliminary data.</text>
</comment>
<organism evidence="1 2">
    <name type="scientific">Cetraspora pellucida</name>
    <dbReference type="NCBI Taxonomy" id="1433469"/>
    <lineage>
        <taxon>Eukaryota</taxon>
        <taxon>Fungi</taxon>
        <taxon>Fungi incertae sedis</taxon>
        <taxon>Mucoromycota</taxon>
        <taxon>Glomeromycotina</taxon>
        <taxon>Glomeromycetes</taxon>
        <taxon>Diversisporales</taxon>
        <taxon>Gigasporaceae</taxon>
        <taxon>Cetraspora</taxon>
    </lineage>
</organism>
<reference evidence="1" key="1">
    <citation type="submission" date="2021-06" db="EMBL/GenBank/DDBJ databases">
        <authorList>
            <person name="Kallberg Y."/>
            <person name="Tangrot J."/>
            <person name="Rosling A."/>
        </authorList>
    </citation>
    <scope>NUCLEOTIDE SEQUENCE</scope>
    <source>
        <strain evidence="1">28 12/20/2015</strain>
    </source>
</reference>
<dbReference type="EMBL" id="CAJVPW010016683">
    <property type="protein sequence ID" value="CAG8671874.1"/>
    <property type="molecule type" value="Genomic_DNA"/>
</dbReference>
<gene>
    <name evidence="1" type="ORF">SPELUC_LOCUS9704</name>
</gene>
<sequence length="83" mass="9883">DKLYIKEERMIKTCKESLWKLISDLVTAFSQPDLLYELFLNAPELYEKGFQCLFSCYDEDIDRLNKILKQNVHKTEIQNVKGH</sequence>
<feature type="non-terminal residue" evidence="1">
    <location>
        <position position="1"/>
    </location>
</feature>
<protein>
    <submittedName>
        <fullName evidence="1">6286_t:CDS:1</fullName>
    </submittedName>
</protein>
<accession>A0ACA9NWC7</accession>
<name>A0ACA9NWC7_9GLOM</name>